<dbReference type="EMBL" id="JAQQPM010000004">
    <property type="protein sequence ID" value="KAK2071224.1"/>
    <property type="molecule type" value="Genomic_DNA"/>
</dbReference>
<evidence type="ECO:0000313" key="3">
    <source>
        <dbReference type="Proteomes" id="UP001217918"/>
    </source>
</evidence>
<comment type="caution">
    <text evidence="2">The sequence shown here is derived from an EMBL/GenBank/DDBJ whole genome shotgun (WGS) entry which is preliminary data.</text>
</comment>
<feature type="compositionally biased region" description="Basic and acidic residues" evidence="1">
    <location>
        <begin position="156"/>
        <end position="166"/>
    </location>
</feature>
<reference evidence="2" key="1">
    <citation type="journal article" date="2023" name="Mol. Plant Microbe Interact.">
        <title>Elucidating the Obligate Nature and Biological Capacity of an Invasive Fungal Corn Pathogen.</title>
        <authorList>
            <person name="MacCready J.S."/>
            <person name="Roggenkamp E.M."/>
            <person name="Gdanetz K."/>
            <person name="Chilvers M.I."/>
        </authorList>
    </citation>
    <scope>NUCLEOTIDE SEQUENCE</scope>
    <source>
        <strain evidence="2">PM02</strain>
    </source>
</reference>
<dbReference type="AlphaFoldDB" id="A0AAD9I4R3"/>
<gene>
    <name evidence="2" type="ORF">P8C59_005664</name>
</gene>
<evidence type="ECO:0000256" key="1">
    <source>
        <dbReference type="SAM" id="MobiDB-lite"/>
    </source>
</evidence>
<name>A0AAD9I4R3_9PEZI</name>
<keyword evidence="3" id="KW-1185">Reference proteome</keyword>
<proteinExistence type="predicted"/>
<feature type="compositionally biased region" description="Basic and acidic residues" evidence="1">
    <location>
        <begin position="207"/>
        <end position="225"/>
    </location>
</feature>
<organism evidence="2 3">
    <name type="scientific">Phyllachora maydis</name>
    <dbReference type="NCBI Taxonomy" id="1825666"/>
    <lineage>
        <taxon>Eukaryota</taxon>
        <taxon>Fungi</taxon>
        <taxon>Dikarya</taxon>
        <taxon>Ascomycota</taxon>
        <taxon>Pezizomycotina</taxon>
        <taxon>Sordariomycetes</taxon>
        <taxon>Sordariomycetidae</taxon>
        <taxon>Phyllachorales</taxon>
        <taxon>Phyllachoraceae</taxon>
        <taxon>Phyllachora</taxon>
    </lineage>
</organism>
<dbReference type="Proteomes" id="UP001217918">
    <property type="component" value="Unassembled WGS sequence"/>
</dbReference>
<evidence type="ECO:0000313" key="2">
    <source>
        <dbReference type="EMBL" id="KAK2071224.1"/>
    </source>
</evidence>
<sequence>MVMPDALPLLWRVLAADAARGAVHLEVRLPVVDGLLARVWVRQTDEAMAAGVGAWRVGQWRVGQWRALWEVLVAPEVMAVRAALGRVAESVGMGAWWRARERQGQGEGVYTWPTVSVPVAGGDVRPGGPYRQEERAEEEAYMILGGEAESDEMEVDTDREQQRRDGTTTPRPTRTTVRRAQGRRAQRRRLDGPAAGNPPPPPPPPPHRGDRPSRRGDGSERDTLF</sequence>
<feature type="compositionally biased region" description="Basic residues" evidence="1">
    <location>
        <begin position="176"/>
        <end position="187"/>
    </location>
</feature>
<protein>
    <submittedName>
        <fullName evidence="2">Uncharacterized protein</fullName>
    </submittedName>
</protein>
<feature type="region of interest" description="Disordered" evidence="1">
    <location>
        <begin position="146"/>
        <end position="225"/>
    </location>
</feature>
<accession>A0AAD9I4R3</accession>
<feature type="compositionally biased region" description="Pro residues" evidence="1">
    <location>
        <begin position="196"/>
        <end position="206"/>
    </location>
</feature>